<accession>A0A0D7E527</accession>
<keyword evidence="5 8" id="KW-0812">Transmembrane</keyword>
<dbReference type="EMBL" id="JXXE01000615">
    <property type="protein sequence ID" value="KIZ35636.1"/>
    <property type="molecule type" value="Genomic_DNA"/>
</dbReference>
<feature type="transmembrane region" description="Helical" evidence="8">
    <location>
        <begin position="135"/>
        <end position="152"/>
    </location>
</feature>
<reference evidence="9 10" key="1">
    <citation type="submission" date="2014-11" db="EMBL/GenBank/DDBJ databases">
        <title>Genomics and ecophysiology of heterotrophic nitrogen fixing bacteria isolated from estuarine surface water.</title>
        <authorList>
            <person name="Bentzon-Tilia M."/>
            <person name="Severin I."/>
            <person name="Hansen L.H."/>
            <person name="Riemann L."/>
        </authorList>
    </citation>
    <scope>NUCLEOTIDE SEQUENCE [LARGE SCALE GENOMIC DNA]</scope>
    <source>
        <strain evidence="9 10">BAL398</strain>
    </source>
</reference>
<comment type="subcellular location">
    <subcellularLocation>
        <location evidence="1">Cell membrane</location>
        <topology evidence="1">Multi-pass membrane protein</topology>
    </subcellularLocation>
</comment>
<name>A0A0D7E527_RHOPL</name>
<dbReference type="Proteomes" id="UP000032515">
    <property type="component" value="Unassembled WGS sequence"/>
</dbReference>
<evidence type="ECO:0000256" key="1">
    <source>
        <dbReference type="ARBA" id="ARBA00004651"/>
    </source>
</evidence>
<gene>
    <name evidence="9" type="ORF">OO17_25525</name>
</gene>
<keyword evidence="7 8" id="KW-0472">Membrane</keyword>
<dbReference type="OrthoDB" id="7157592at2"/>
<keyword evidence="2" id="KW-0813">Transport</keyword>
<sequence length="219" mass="23623">MQETFVRLRSRYWPDHLLGEILSKRWTETAIPVIVLIIVAFALSQAISGFLSPNGLADTARQAGEIGFVVLGISLVVIVGGIDLSVGSMFALCDFCALYCLDVLNWPVPAVVVATLICGALLGAVNGFLIGYLRLRAFITTLITLIIYRSAYDLLLVSNSNKIASAFPDIASWTFIGEGKVLGVPSVAIVYVAIAIFGHLFLTRLRPGWHVTAIGGSRR</sequence>
<dbReference type="GO" id="GO:0005886">
    <property type="term" value="C:plasma membrane"/>
    <property type="evidence" value="ECO:0007669"/>
    <property type="project" value="UniProtKB-SubCell"/>
</dbReference>
<evidence type="ECO:0000256" key="5">
    <source>
        <dbReference type="ARBA" id="ARBA00022692"/>
    </source>
</evidence>
<feature type="transmembrane region" description="Helical" evidence="8">
    <location>
        <begin position="63"/>
        <end position="86"/>
    </location>
</feature>
<feature type="non-terminal residue" evidence="9">
    <location>
        <position position="219"/>
    </location>
</feature>
<comment type="caution">
    <text evidence="9">The sequence shown here is derived from an EMBL/GenBank/DDBJ whole genome shotgun (WGS) entry which is preliminary data.</text>
</comment>
<proteinExistence type="predicted"/>
<dbReference type="Pfam" id="PF02653">
    <property type="entry name" value="BPD_transp_2"/>
    <property type="match status" value="1"/>
</dbReference>
<keyword evidence="4" id="KW-0997">Cell inner membrane</keyword>
<evidence type="ECO:0000256" key="2">
    <source>
        <dbReference type="ARBA" id="ARBA00022448"/>
    </source>
</evidence>
<protein>
    <submittedName>
        <fullName evidence="9">ABC transporter permease</fullName>
    </submittedName>
</protein>
<dbReference type="GO" id="GO:0022857">
    <property type="term" value="F:transmembrane transporter activity"/>
    <property type="evidence" value="ECO:0007669"/>
    <property type="project" value="InterPro"/>
</dbReference>
<organism evidence="9 10">
    <name type="scientific">Rhodopseudomonas palustris</name>
    <dbReference type="NCBI Taxonomy" id="1076"/>
    <lineage>
        <taxon>Bacteria</taxon>
        <taxon>Pseudomonadati</taxon>
        <taxon>Pseudomonadota</taxon>
        <taxon>Alphaproteobacteria</taxon>
        <taxon>Hyphomicrobiales</taxon>
        <taxon>Nitrobacteraceae</taxon>
        <taxon>Rhodopseudomonas</taxon>
    </lineage>
</organism>
<dbReference type="InterPro" id="IPR001851">
    <property type="entry name" value="ABC_transp_permease"/>
</dbReference>
<dbReference type="AlphaFoldDB" id="A0A0D7E527"/>
<evidence type="ECO:0000256" key="6">
    <source>
        <dbReference type="ARBA" id="ARBA00022989"/>
    </source>
</evidence>
<dbReference type="RefSeq" id="WP_044417156.1">
    <property type="nucleotide sequence ID" value="NZ_JXXE01000615.1"/>
</dbReference>
<dbReference type="PANTHER" id="PTHR32196:SF21">
    <property type="entry name" value="ABC TRANSPORTER PERMEASE PROTEIN YPHD-RELATED"/>
    <property type="match status" value="1"/>
</dbReference>
<feature type="transmembrane region" description="Helical" evidence="8">
    <location>
        <begin position="106"/>
        <end position="128"/>
    </location>
</feature>
<feature type="transmembrane region" description="Helical" evidence="8">
    <location>
        <begin position="30"/>
        <end position="51"/>
    </location>
</feature>
<evidence type="ECO:0000313" key="10">
    <source>
        <dbReference type="Proteomes" id="UP000032515"/>
    </source>
</evidence>
<evidence type="ECO:0000256" key="8">
    <source>
        <dbReference type="SAM" id="Phobius"/>
    </source>
</evidence>
<evidence type="ECO:0000313" key="9">
    <source>
        <dbReference type="EMBL" id="KIZ35636.1"/>
    </source>
</evidence>
<evidence type="ECO:0000256" key="4">
    <source>
        <dbReference type="ARBA" id="ARBA00022519"/>
    </source>
</evidence>
<evidence type="ECO:0000256" key="7">
    <source>
        <dbReference type="ARBA" id="ARBA00023136"/>
    </source>
</evidence>
<keyword evidence="3" id="KW-1003">Cell membrane</keyword>
<feature type="transmembrane region" description="Helical" evidence="8">
    <location>
        <begin position="182"/>
        <end position="202"/>
    </location>
</feature>
<keyword evidence="6 8" id="KW-1133">Transmembrane helix</keyword>
<dbReference type="PATRIC" id="fig|1076.23.peg.1534"/>
<dbReference type="PANTHER" id="PTHR32196">
    <property type="entry name" value="ABC TRANSPORTER PERMEASE PROTEIN YPHD-RELATED-RELATED"/>
    <property type="match status" value="1"/>
</dbReference>
<evidence type="ECO:0000256" key="3">
    <source>
        <dbReference type="ARBA" id="ARBA00022475"/>
    </source>
</evidence>